<dbReference type="Pfam" id="PF00412">
    <property type="entry name" value="LIM"/>
    <property type="match status" value="3"/>
</dbReference>
<comment type="caution">
    <text evidence="12">The sequence shown here is derived from an EMBL/GenBank/DDBJ whole genome shotgun (WGS) entry which is preliminary data.</text>
</comment>
<dbReference type="PROSITE" id="PS51089">
    <property type="entry name" value="HP"/>
    <property type="match status" value="1"/>
</dbReference>
<dbReference type="Gene3D" id="1.10.950.10">
    <property type="entry name" value="Villin headpiece domain"/>
    <property type="match status" value="1"/>
</dbReference>
<dbReference type="InterPro" id="IPR028258">
    <property type="entry name" value="Sec3-PIP2_bind"/>
</dbReference>
<accession>A0ABR1EVW5</accession>
<keyword evidence="5 8" id="KW-0862">Zinc</keyword>
<comment type="similarity">
    <text evidence="1">Belongs to the SEC3 family.</text>
</comment>
<evidence type="ECO:0000259" key="11">
    <source>
        <dbReference type="PROSITE" id="PS51089"/>
    </source>
</evidence>
<dbReference type="Pfam" id="PF20654">
    <property type="entry name" value="Sec3_C-term"/>
    <property type="match status" value="1"/>
</dbReference>
<dbReference type="Proteomes" id="UP001303046">
    <property type="component" value="Unassembled WGS sequence"/>
</dbReference>
<evidence type="ECO:0000256" key="3">
    <source>
        <dbReference type="ARBA" id="ARBA00022483"/>
    </source>
</evidence>
<dbReference type="InterPro" id="IPR036886">
    <property type="entry name" value="Villin_headpiece_dom_sf"/>
</dbReference>
<keyword evidence="13" id="KW-1185">Reference proteome</keyword>
<keyword evidence="4 8" id="KW-0479">Metal-binding</keyword>
<dbReference type="SUPFAM" id="SSF47050">
    <property type="entry name" value="VHP, Villin headpiece domain"/>
    <property type="match status" value="1"/>
</dbReference>
<feature type="domain" description="LIM zinc-binding" evidence="10">
    <location>
        <begin position="985"/>
        <end position="1044"/>
    </location>
</feature>
<evidence type="ECO:0000256" key="2">
    <source>
        <dbReference type="ARBA" id="ARBA00022448"/>
    </source>
</evidence>
<evidence type="ECO:0000256" key="4">
    <source>
        <dbReference type="ARBA" id="ARBA00022723"/>
    </source>
</evidence>
<dbReference type="SMART" id="SM00132">
    <property type="entry name" value="LIM"/>
    <property type="match status" value="3"/>
</dbReference>
<dbReference type="PROSITE" id="PS50023">
    <property type="entry name" value="LIM_DOMAIN_2"/>
    <property type="match status" value="2"/>
</dbReference>
<keyword evidence="7" id="KW-0175">Coiled coil</keyword>
<dbReference type="SUPFAM" id="SSF57716">
    <property type="entry name" value="Glucocorticoid receptor-like (DNA-binding domain)"/>
    <property type="match status" value="2"/>
</dbReference>
<reference evidence="12 13" key="1">
    <citation type="submission" date="2023-08" db="EMBL/GenBank/DDBJ databases">
        <title>A Necator americanus chromosomal reference genome.</title>
        <authorList>
            <person name="Ilik V."/>
            <person name="Petrzelkova K.J."/>
            <person name="Pardy F."/>
            <person name="Fuh T."/>
            <person name="Niatou-Singa F.S."/>
            <person name="Gouil Q."/>
            <person name="Baker L."/>
            <person name="Ritchie M.E."/>
            <person name="Jex A.R."/>
            <person name="Gazzola D."/>
            <person name="Li H."/>
            <person name="Toshio Fujiwara R."/>
            <person name="Zhan B."/>
            <person name="Aroian R.V."/>
            <person name="Pafco B."/>
            <person name="Schwarz E.M."/>
        </authorList>
    </citation>
    <scope>NUCLEOTIDE SEQUENCE [LARGE SCALE GENOMIC DNA]</scope>
    <source>
        <strain evidence="12 13">Aroian</strain>
        <tissue evidence="12">Whole animal</tissue>
    </source>
</reference>
<sequence>MSAIRKGVQRQLFQTDDERLHAIIHVVRVDGRKKKRPTFFCLAVTIEHPISVRLYFVKGEKDDAFKKRTRFYLRDVKEVDGINPKRALPDFHITIGDHRYSITASTPEEKDEFIRELYKLSAQYLPVQMPDFCNVSIPIDNREISILPIETNDEDSGDVIHDYQPVSAKEEADFRRLLMKAELTIGEADKFSEVLSAQLQSLDGANIQSMMGSEMAVNQLLALLDGALDKVALLEKEIDICDAILAHVRNSVELIEEKDSLSAVERRNKDRLQQELTDFVAALDTVTDNHIRTLKEANLNDAGSIARCAEAARAVSHFWNGCISKPMLQMKAYEKRNRDLAVIDLFVDRFMSHLSAIFNNLNDFSLGQDWHSLSIPKQSQRFHALSPLSDLISWLKANRPTPYNAAIQRYVESTRTLYKRHFDTFFEAVIGEVQKLGSADKRLNSSNLSAKSSLDRQSFSLSDISAEYGQVSALIETVLGELGPIIEMEQKFCVRFFHINSELISNAETTSTDSGESTIIGGRNAERYMNEQVRSVMASLFESLSGHLDRFCKAICKQNISNVMLLFIIMSKKVLLPQESGSYYSVTFGTFVVLIKRQFDLFMESEGQALADIKISKRVRLGILPTIERFADFVRTAESIFEGAERRTDLEKWYVHLYRCVCEGIEKAASNPNSKSPMAVVRFENYHQLYLTLSELKIPFLDAQRKDAKREKEENIDLYVREYMGRPLERIHVFFEAIQNAIEMRGTKPDEISYQPQFSRVELKKVIAMYPGKEVKKGLEQLYRKVEKHLVDHSSLLQVVWREMQDQFLKQLQGYQRLMATCYPGKKCEVCKKKCSGDVLKANDKYFHIQCFQCKQCSRPLGESGFYTTADGSYLCPEDYRAIGRSVTQRPTVSETPAAAPRPTAVNGEQSINNVKESDQLSPLGSPSVKNVVNKQTVKKKSQNGSKVIVLHVRIKNSRVKSGMREVYRYDYKLENSFEILVVGADCAACNQPLHSGQVLLALGLSWHVYCFKCSECGAVLHGEYMSHDGKPLCLRDYNEKHGVKCYECHKFIAGKVLQAGGYKFHPTCARCSRCGLHFGDGEEMYMQGDEIWHPSCEHSRTTENIAPSAKSTTLSSRNEPKYQSAFGQHLTYMYLLPEAEQTYLRHPITNPKEPNAPQFHVPQGPIKIRKSRLSMLKTGMQRLTEDLEKNVPRPKSPHMDNEEPIEMAHYPAGHAPDPDKLPAIERDDFPAPPYPYAVEELKRRLSTSSIENEISDDELSESERIDEDKLKKTVEQLEKFDDSSIAHVIKQNIEESHKKQRLPLHWDPRNASRTPSAKKMPHLRFRYDVPINASPSRHLNRPRPWVAWQGGERSQGNTLPCFHVPESRGSTIRAATLPTGYNYGTLSMENLDTTISSNFSDHSLAGTLGGTGMRTVGEMRSTLRSSLPDMSKPAKIYDLADLQTTNKKLPEDADRQHLERHLAREEFERLFGMSPIEFYKLPEWKRINLKRKHKLF</sequence>
<dbReference type="CDD" id="cd09329">
    <property type="entry name" value="LIM3_abLIM"/>
    <property type="match status" value="1"/>
</dbReference>
<evidence type="ECO:0008006" key="14">
    <source>
        <dbReference type="Google" id="ProtNLM"/>
    </source>
</evidence>
<proteinExistence type="inferred from homology"/>
<evidence type="ECO:0000256" key="7">
    <source>
        <dbReference type="ARBA" id="ARBA00023054"/>
    </source>
</evidence>
<feature type="domain" description="LIM zinc-binding" evidence="10">
    <location>
        <begin position="826"/>
        <end position="886"/>
    </location>
</feature>
<evidence type="ECO:0000313" key="13">
    <source>
        <dbReference type="Proteomes" id="UP001303046"/>
    </source>
</evidence>
<gene>
    <name evidence="12" type="primary">Necator_chrX.g26350</name>
    <name evidence="12" type="ORF">RB195_026184</name>
</gene>
<dbReference type="CDD" id="cd14683">
    <property type="entry name" value="PH-EXOC1"/>
    <property type="match status" value="1"/>
</dbReference>
<evidence type="ECO:0000259" key="10">
    <source>
        <dbReference type="PROSITE" id="PS50023"/>
    </source>
</evidence>
<evidence type="ECO:0000256" key="8">
    <source>
        <dbReference type="PROSITE-ProRule" id="PRU00125"/>
    </source>
</evidence>
<feature type="domain" description="HP" evidence="11">
    <location>
        <begin position="1432"/>
        <end position="1497"/>
    </location>
</feature>
<dbReference type="InterPro" id="IPR048628">
    <property type="entry name" value="Sec3_C"/>
</dbReference>
<dbReference type="SMART" id="SM01313">
    <property type="entry name" value="Sec3-PIP2_bind"/>
    <property type="match status" value="1"/>
</dbReference>
<dbReference type="Gene3D" id="2.10.110.10">
    <property type="entry name" value="Cysteine Rich Protein"/>
    <property type="match status" value="3"/>
</dbReference>
<dbReference type="Gene3D" id="2.30.29.90">
    <property type="match status" value="1"/>
</dbReference>
<organism evidence="12 13">
    <name type="scientific">Necator americanus</name>
    <name type="common">Human hookworm</name>
    <dbReference type="NCBI Taxonomy" id="51031"/>
    <lineage>
        <taxon>Eukaryota</taxon>
        <taxon>Metazoa</taxon>
        <taxon>Ecdysozoa</taxon>
        <taxon>Nematoda</taxon>
        <taxon>Chromadorea</taxon>
        <taxon>Rhabditida</taxon>
        <taxon>Rhabditina</taxon>
        <taxon>Rhabditomorpha</taxon>
        <taxon>Strongyloidea</taxon>
        <taxon>Ancylostomatidae</taxon>
        <taxon>Bunostominae</taxon>
        <taxon>Necator</taxon>
    </lineage>
</organism>
<protein>
    <recommendedName>
        <fullName evidence="14">LIM domain protein</fullName>
    </recommendedName>
</protein>
<dbReference type="SMART" id="SM00153">
    <property type="entry name" value="VHP"/>
    <property type="match status" value="1"/>
</dbReference>
<dbReference type="PANTHER" id="PTHR16092:SF14">
    <property type="entry name" value="EXOCYST COMPLEX COMPONENT 1 ISOFORM X1"/>
    <property type="match status" value="1"/>
</dbReference>
<name>A0ABR1EVW5_NECAM</name>
<dbReference type="InterPro" id="IPR003128">
    <property type="entry name" value="Villin_headpiece"/>
</dbReference>
<dbReference type="InterPro" id="IPR001781">
    <property type="entry name" value="Znf_LIM"/>
</dbReference>
<dbReference type="Pfam" id="PF15277">
    <property type="entry name" value="Sec3-PIP2_bind"/>
    <property type="match status" value="1"/>
</dbReference>
<evidence type="ECO:0000256" key="5">
    <source>
        <dbReference type="ARBA" id="ARBA00022833"/>
    </source>
</evidence>
<feature type="region of interest" description="Disordered" evidence="9">
    <location>
        <begin position="887"/>
        <end position="912"/>
    </location>
</feature>
<dbReference type="Pfam" id="PF09763">
    <property type="entry name" value="Sec3_CC"/>
    <property type="match status" value="1"/>
</dbReference>
<keyword evidence="6 8" id="KW-0440">LIM domain</keyword>
<dbReference type="EMBL" id="JAVFWL010000006">
    <property type="protein sequence ID" value="KAK6766754.1"/>
    <property type="molecule type" value="Genomic_DNA"/>
</dbReference>
<keyword evidence="3" id="KW-0268">Exocytosis</keyword>
<evidence type="ECO:0000256" key="1">
    <source>
        <dbReference type="ARBA" id="ARBA00006518"/>
    </source>
</evidence>
<evidence type="ECO:0000256" key="6">
    <source>
        <dbReference type="ARBA" id="ARBA00023038"/>
    </source>
</evidence>
<dbReference type="Pfam" id="PF02209">
    <property type="entry name" value="VHP"/>
    <property type="match status" value="1"/>
</dbReference>
<evidence type="ECO:0000313" key="12">
    <source>
        <dbReference type="EMBL" id="KAK6766754.1"/>
    </source>
</evidence>
<dbReference type="InterPro" id="IPR019160">
    <property type="entry name" value="Sec3_CC"/>
</dbReference>
<dbReference type="CDD" id="cd09327">
    <property type="entry name" value="LIM1_abLIM"/>
    <property type="match status" value="1"/>
</dbReference>
<keyword evidence="2" id="KW-0813">Transport</keyword>
<dbReference type="CDD" id="cd09330">
    <property type="entry name" value="LIM4_abLIM"/>
    <property type="match status" value="1"/>
</dbReference>
<dbReference type="PANTHER" id="PTHR16092">
    <property type="entry name" value="SEC3/SYNTAXIN-RELATED"/>
    <property type="match status" value="1"/>
</dbReference>
<dbReference type="PROSITE" id="PS00478">
    <property type="entry name" value="LIM_DOMAIN_1"/>
    <property type="match status" value="3"/>
</dbReference>
<evidence type="ECO:0000256" key="9">
    <source>
        <dbReference type="SAM" id="MobiDB-lite"/>
    </source>
</evidence>